<evidence type="ECO:0000259" key="1">
    <source>
        <dbReference type="Pfam" id="PF00571"/>
    </source>
</evidence>
<dbReference type="Pfam" id="PF00571">
    <property type="entry name" value="CBS"/>
    <property type="match status" value="1"/>
</dbReference>
<dbReference type="InterPro" id="IPR000644">
    <property type="entry name" value="CBS_dom"/>
</dbReference>
<keyword evidence="3" id="KW-1185">Reference proteome</keyword>
<dbReference type="EMBL" id="VFOW01000001">
    <property type="protein sequence ID" value="TQL74926.1"/>
    <property type="molecule type" value="Genomic_DNA"/>
</dbReference>
<dbReference type="AlphaFoldDB" id="A0A543AQW1"/>
<organism evidence="2 3">
    <name type="scientific">Stackebrandtia endophytica</name>
    <dbReference type="NCBI Taxonomy" id="1496996"/>
    <lineage>
        <taxon>Bacteria</taxon>
        <taxon>Bacillati</taxon>
        <taxon>Actinomycetota</taxon>
        <taxon>Actinomycetes</taxon>
        <taxon>Glycomycetales</taxon>
        <taxon>Glycomycetaceae</taxon>
        <taxon>Stackebrandtia</taxon>
    </lineage>
</organism>
<dbReference type="OrthoDB" id="3535009at2"/>
<feature type="domain" description="CBS" evidence="1">
    <location>
        <begin position="120"/>
        <end position="163"/>
    </location>
</feature>
<evidence type="ECO:0000313" key="3">
    <source>
        <dbReference type="Proteomes" id="UP000317043"/>
    </source>
</evidence>
<comment type="caution">
    <text evidence="2">The sequence shown here is derived from an EMBL/GenBank/DDBJ whole genome shotgun (WGS) entry which is preliminary data.</text>
</comment>
<gene>
    <name evidence="2" type="ORF">FB566_0416</name>
</gene>
<protein>
    <submittedName>
        <fullName evidence="2">CBS domain protein</fullName>
    </submittedName>
</protein>
<dbReference type="Gene3D" id="3.10.580.10">
    <property type="entry name" value="CBS-domain"/>
    <property type="match status" value="1"/>
</dbReference>
<dbReference type="InParanoid" id="A0A543AQW1"/>
<dbReference type="Proteomes" id="UP000317043">
    <property type="component" value="Unassembled WGS sequence"/>
</dbReference>
<reference evidence="2 3" key="1">
    <citation type="submission" date="2019-06" db="EMBL/GenBank/DDBJ databases">
        <title>Sequencing the genomes of 1000 actinobacteria strains.</title>
        <authorList>
            <person name="Klenk H.-P."/>
        </authorList>
    </citation>
    <scope>NUCLEOTIDE SEQUENCE [LARGE SCALE GENOMIC DNA]</scope>
    <source>
        <strain evidence="2 3">DSM 45928</strain>
    </source>
</reference>
<sequence length="173" mass="18847">MALRKALPEDQNRVKGIVTMLRAMDLVESVPWADHDDLVLPWLHRVVEDNLPGLMVIDHGGKSHAVGYTELMWLLLPGYLHGQPLLASACGEALSEQLAGPLAELRIADLVPKVTGETAWVPATASVVEIVEVMTRHHSDLVATFDRDGVAGVVSSHRLLRNVMAEVTPAVRD</sequence>
<proteinExistence type="predicted"/>
<evidence type="ECO:0000313" key="2">
    <source>
        <dbReference type="EMBL" id="TQL74926.1"/>
    </source>
</evidence>
<dbReference type="InterPro" id="IPR046342">
    <property type="entry name" value="CBS_dom_sf"/>
</dbReference>
<dbReference type="SUPFAM" id="SSF54631">
    <property type="entry name" value="CBS-domain pair"/>
    <property type="match status" value="1"/>
</dbReference>
<name>A0A543AQW1_9ACTN</name>
<accession>A0A543AQW1</accession>